<comment type="caution">
    <text evidence="1">The sequence shown here is derived from an EMBL/GenBank/DDBJ whole genome shotgun (WGS) entry which is preliminary data.</text>
</comment>
<dbReference type="EMBL" id="BAABDT010000006">
    <property type="protein sequence ID" value="GAA3749033.1"/>
    <property type="molecule type" value="Genomic_DNA"/>
</dbReference>
<reference evidence="2" key="1">
    <citation type="journal article" date="2019" name="Int. J. Syst. Evol. Microbiol.">
        <title>The Global Catalogue of Microorganisms (GCM) 10K type strain sequencing project: providing services to taxonomists for standard genome sequencing and annotation.</title>
        <authorList>
            <consortium name="The Broad Institute Genomics Platform"/>
            <consortium name="The Broad Institute Genome Sequencing Center for Infectious Disease"/>
            <person name="Wu L."/>
            <person name="Ma J."/>
        </authorList>
    </citation>
    <scope>NUCLEOTIDE SEQUENCE [LARGE SCALE GENOMIC DNA]</scope>
    <source>
        <strain evidence="2">JCM 17336</strain>
    </source>
</reference>
<proteinExistence type="predicted"/>
<accession>A0ABP7G141</accession>
<dbReference type="Proteomes" id="UP001501367">
    <property type="component" value="Unassembled WGS sequence"/>
</dbReference>
<evidence type="ECO:0000313" key="1">
    <source>
        <dbReference type="EMBL" id="GAA3749033.1"/>
    </source>
</evidence>
<sequence>MIYIIYLKNLHIKNYSFFIPDKKEYLQDVFIFDIQELKQISNSMRISIEALKGIN</sequence>
<keyword evidence="2" id="KW-1185">Reference proteome</keyword>
<protein>
    <submittedName>
        <fullName evidence="1">Uncharacterized protein</fullName>
    </submittedName>
</protein>
<evidence type="ECO:0000313" key="2">
    <source>
        <dbReference type="Proteomes" id="UP001501367"/>
    </source>
</evidence>
<name>A0ABP7G141_9FLAO</name>
<gene>
    <name evidence="1" type="ORF">GCM10022422_37080</name>
</gene>
<organism evidence="1 2">
    <name type="scientific">Flavobacterium ginsengisoli</name>
    <dbReference type="NCBI Taxonomy" id="871694"/>
    <lineage>
        <taxon>Bacteria</taxon>
        <taxon>Pseudomonadati</taxon>
        <taxon>Bacteroidota</taxon>
        <taxon>Flavobacteriia</taxon>
        <taxon>Flavobacteriales</taxon>
        <taxon>Flavobacteriaceae</taxon>
        <taxon>Flavobacterium</taxon>
    </lineage>
</organism>